<accession>A0ABY4L7E4</accession>
<name>A0ABY4L7E4_THEAE</name>
<feature type="transmembrane region" description="Helical" evidence="7">
    <location>
        <begin position="73"/>
        <end position="92"/>
    </location>
</feature>
<protein>
    <submittedName>
        <fullName evidence="9">DUF421 domain-containing protein</fullName>
    </submittedName>
</protein>
<proteinExistence type="inferred from homology"/>
<dbReference type="Pfam" id="PF04239">
    <property type="entry name" value="DUF421"/>
    <property type="match status" value="1"/>
</dbReference>
<evidence type="ECO:0000256" key="4">
    <source>
        <dbReference type="ARBA" id="ARBA00022692"/>
    </source>
</evidence>
<evidence type="ECO:0000313" key="10">
    <source>
        <dbReference type="Proteomes" id="UP000832041"/>
    </source>
</evidence>
<organism evidence="9 10">
    <name type="scientific">Thermobifida alba</name>
    <name type="common">Thermomonospora alba</name>
    <dbReference type="NCBI Taxonomy" id="53522"/>
    <lineage>
        <taxon>Bacteria</taxon>
        <taxon>Bacillati</taxon>
        <taxon>Actinomycetota</taxon>
        <taxon>Actinomycetes</taxon>
        <taxon>Streptosporangiales</taxon>
        <taxon>Nocardiopsidaceae</taxon>
        <taxon>Thermobifida</taxon>
    </lineage>
</organism>
<evidence type="ECO:0000256" key="7">
    <source>
        <dbReference type="SAM" id="Phobius"/>
    </source>
</evidence>
<keyword evidence="4 7" id="KW-0812">Transmembrane</keyword>
<evidence type="ECO:0000313" key="9">
    <source>
        <dbReference type="EMBL" id="UPT23369.1"/>
    </source>
</evidence>
<dbReference type="Gene3D" id="3.30.240.20">
    <property type="entry name" value="bsu07140 like domains"/>
    <property type="match status" value="1"/>
</dbReference>
<dbReference type="PANTHER" id="PTHR34582">
    <property type="entry name" value="UPF0702 TRANSMEMBRANE PROTEIN YCAP"/>
    <property type="match status" value="1"/>
</dbReference>
<keyword evidence="3" id="KW-1003">Cell membrane</keyword>
<feature type="transmembrane region" description="Helical" evidence="7">
    <location>
        <begin position="42"/>
        <end position="61"/>
    </location>
</feature>
<dbReference type="InterPro" id="IPR023090">
    <property type="entry name" value="UPF0702_alpha/beta_dom_sf"/>
</dbReference>
<feature type="transmembrane region" description="Helical" evidence="7">
    <location>
        <begin position="6"/>
        <end position="30"/>
    </location>
</feature>
<evidence type="ECO:0000256" key="1">
    <source>
        <dbReference type="ARBA" id="ARBA00004651"/>
    </source>
</evidence>
<keyword evidence="6 7" id="KW-0472">Membrane</keyword>
<gene>
    <name evidence="9" type="ORF">FOF52_06195</name>
</gene>
<dbReference type="EMBL" id="CP051627">
    <property type="protein sequence ID" value="UPT23369.1"/>
    <property type="molecule type" value="Genomic_DNA"/>
</dbReference>
<keyword evidence="5 7" id="KW-1133">Transmembrane helix</keyword>
<sequence length="168" mass="18416">MVDWQIFAISAPLGESIIRGTLTFLGLLTLMRLVGQRESGSIGITDVLIVVIVADAASPGLQGQVSSITDSMVLVVTVLFWSVVVDAVAYRFPALAHLVKARPKPLIEQGKLNKRVMRRELMTREEIQAQLRLHGIEDIALVERAYIEPNGMISVVSHKSKPTDDTAE</sequence>
<dbReference type="Proteomes" id="UP000832041">
    <property type="component" value="Chromosome"/>
</dbReference>
<comment type="similarity">
    <text evidence="2">Belongs to the UPF0702 family.</text>
</comment>
<evidence type="ECO:0000256" key="5">
    <source>
        <dbReference type="ARBA" id="ARBA00022989"/>
    </source>
</evidence>
<evidence type="ECO:0000256" key="2">
    <source>
        <dbReference type="ARBA" id="ARBA00006448"/>
    </source>
</evidence>
<comment type="subcellular location">
    <subcellularLocation>
        <location evidence="1">Cell membrane</location>
        <topology evidence="1">Multi-pass membrane protein</topology>
    </subcellularLocation>
</comment>
<evidence type="ECO:0000256" key="6">
    <source>
        <dbReference type="ARBA" id="ARBA00023136"/>
    </source>
</evidence>
<evidence type="ECO:0000256" key="3">
    <source>
        <dbReference type="ARBA" id="ARBA00022475"/>
    </source>
</evidence>
<keyword evidence="10" id="KW-1185">Reference proteome</keyword>
<feature type="domain" description="YetF C-terminal" evidence="8">
    <location>
        <begin position="93"/>
        <end position="160"/>
    </location>
</feature>
<evidence type="ECO:0000259" key="8">
    <source>
        <dbReference type="Pfam" id="PF04239"/>
    </source>
</evidence>
<reference evidence="9 10" key="1">
    <citation type="submission" date="2020-04" db="EMBL/GenBank/DDBJ databases">
        <title>Thermobifida alba genome sequencing and assembly.</title>
        <authorList>
            <person name="Luzics S."/>
            <person name="Horvath B."/>
            <person name="Nagy I."/>
            <person name="Toth A."/>
            <person name="Nagy I."/>
            <person name="Kukolya J."/>
        </authorList>
    </citation>
    <scope>NUCLEOTIDE SEQUENCE [LARGE SCALE GENOMIC DNA]</scope>
    <source>
        <strain evidence="9 10">DSM 43795</strain>
    </source>
</reference>
<dbReference type="InterPro" id="IPR007353">
    <property type="entry name" value="DUF421"/>
</dbReference>
<dbReference type="PANTHER" id="PTHR34582:SF6">
    <property type="entry name" value="UPF0702 TRANSMEMBRANE PROTEIN YCAP"/>
    <property type="match status" value="1"/>
</dbReference>